<keyword evidence="2" id="KW-0560">Oxidoreductase</keyword>
<evidence type="ECO:0000259" key="1">
    <source>
        <dbReference type="Pfam" id="PF02627"/>
    </source>
</evidence>
<dbReference type="AlphaFoldDB" id="A0A239CI85"/>
<dbReference type="Proteomes" id="UP000198327">
    <property type="component" value="Unassembled WGS sequence"/>
</dbReference>
<name>A0A239CI85_9NOCA</name>
<dbReference type="NCBIfam" id="TIGR00778">
    <property type="entry name" value="ahpD_dom"/>
    <property type="match status" value="1"/>
</dbReference>
<dbReference type="GO" id="GO:0051920">
    <property type="term" value="F:peroxiredoxin activity"/>
    <property type="evidence" value="ECO:0007669"/>
    <property type="project" value="InterPro"/>
</dbReference>
<dbReference type="SUPFAM" id="SSF69118">
    <property type="entry name" value="AhpD-like"/>
    <property type="match status" value="1"/>
</dbReference>
<dbReference type="InterPro" id="IPR004675">
    <property type="entry name" value="AhpD_core"/>
</dbReference>
<keyword evidence="2" id="KW-0575">Peroxidase</keyword>
<dbReference type="Gene3D" id="1.20.1290.10">
    <property type="entry name" value="AhpD-like"/>
    <property type="match status" value="1"/>
</dbReference>
<protein>
    <submittedName>
        <fullName evidence="2">Alkylhydroperoxidase AhpD family core domain-containing protein</fullName>
    </submittedName>
</protein>
<organism evidence="2 3">
    <name type="scientific">Rhodococcoides kyotonense</name>
    <dbReference type="NCBI Taxonomy" id="398843"/>
    <lineage>
        <taxon>Bacteria</taxon>
        <taxon>Bacillati</taxon>
        <taxon>Actinomycetota</taxon>
        <taxon>Actinomycetes</taxon>
        <taxon>Mycobacteriales</taxon>
        <taxon>Nocardiaceae</taxon>
        <taxon>Rhodococcoides</taxon>
    </lineage>
</organism>
<dbReference type="InterPro" id="IPR029032">
    <property type="entry name" value="AhpD-like"/>
</dbReference>
<accession>A0A239CI85</accession>
<evidence type="ECO:0000313" key="3">
    <source>
        <dbReference type="Proteomes" id="UP000198327"/>
    </source>
</evidence>
<feature type="domain" description="Carboxymuconolactone decarboxylase-like" evidence="1">
    <location>
        <begin position="24"/>
        <end position="109"/>
    </location>
</feature>
<keyword evidence="3" id="KW-1185">Reference proteome</keyword>
<dbReference type="RefSeq" id="WP_245865106.1">
    <property type="nucleotide sequence ID" value="NZ_FZOW01000001.1"/>
</dbReference>
<dbReference type="STRING" id="398843.A3K89_01720"/>
<evidence type="ECO:0000313" key="2">
    <source>
        <dbReference type="EMBL" id="SNS19401.1"/>
    </source>
</evidence>
<sequence>MSDSVSDGFDYTPSSRVLIDKQNPEVFKAQLAVAKAVRNATNEAGMDRRFVELVNVRISQINRCAYCLDIHGGAALAAGETTQRLAVLPAWRESSLFSERERAALGLAESITTLPDADRQDHDYAIARKVLSDTEISAVSWVSVAMNAFNRISIVSRHRVRAHTSA</sequence>
<proteinExistence type="predicted"/>
<dbReference type="PANTHER" id="PTHR35446:SF2">
    <property type="entry name" value="CARBOXYMUCONOLACTONE DECARBOXYLASE-LIKE DOMAIN-CONTAINING PROTEIN"/>
    <property type="match status" value="1"/>
</dbReference>
<dbReference type="InterPro" id="IPR003779">
    <property type="entry name" value="CMD-like"/>
</dbReference>
<gene>
    <name evidence="2" type="ORF">SAMN05421642_10112</name>
</gene>
<dbReference type="EMBL" id="FZOW01000001">
    <property type="protein sequence ID" value="SNS19401.1"/>
    <property type="molecule type" value="Genomic_DNA"/>
</dbReference>
<dbReference type="Pfam" id="PF02627">
    <property type="entry name" value="CMD"/>
    <property type="match status" value="1"/>
</dbReference>
<reference evidence="3" key="1">
    <citation type="submission" date="2017-06" db="EMBL/GenBank/DDBJ databases">
        <authorList>
            <person name="Varghese N."/>
            <person name="Submissions S."/>
        </authorList>
    </citation>
    <scope>NUCLEOTIDE SEQUENCE [LARGE SCALE GENOMIC DNA]</scope>
    <source>
        <strain evidence="3">JCM 23211</strain>
    </source>
</reference>
<dbReference type="PANTHER" id="PTHR35446">
    <property type="entry name" value="SI:CH211-175M2.5"/>
    <property type="match status" value="1"/>
</dbReference>